<keyword evidence="5" id="KW-1185">Reference proteome</keyword>
<keyword evidence="1" id="KW-0472">Membrane</keyword>
<reference evidence="2" key="5">
    <citation type="submission" date="2024-05" db="EMBL/GenBank/DDBJ databases">
        <authorList>
            <person name="Sun Q."/>
            <person name="Sedlacek I."/>
        </authorList>
    </citation>
    <scope>NUCLEOTIDE SEQUENCE</scope>
    <source>
        <strain evidence="2">CCM 7403</strain>
    </source>
</reference>
<evidence type="ECO:0000313" key="4">
    <source>
        <dbReference type="Proteomes" id="UP000297025"/>
    </source>
</evidence>
<feature type="transmembrane region" description="Helical" evidence="1">
    <location>
        <begin position="204"/>
        <end position="223"/>
    </location>
</feature>
<feature type="transmembrane region" description="Helical" evidence="1">
    <location>
        <begin position="267"/>
        <end position="291"/>
    </location>
</feature>
<organism evidence="3 4">
    <name type="scientific">Nocardioides daphniae</name>
    <dbReference type="NCBI Taxonomy" id="402297"/>
    <lineage>
        <taxon>Bacteria</taxon>
        <taxon>Bacillati</taxon>
        <taxon>Actinomycetota</taxon>
        <taxon>Actinomycetes</taxon>
        <taxon>Propionibacteriales</taxon>
        <taxon>Nocardioidaceae</taxon>
        <taxon>Nocardioides</taxon>
    </lineage>
</organism>
<reference evidence="3" key="4">
    <citation type="submission" date="2019-03" db="EMBL/GenBank/DDBJ databases">
        <authorList>
            <person name="Huang Y."/>
        </authorList>
    </citation>
    <scope>NUCLEOTIDE SEQUENCE</scope>
    <source>
        <strain evidence="3">JCM 16608</strain>
    </source>
</reference>
<feature type="transmembrane region" description="Helical" evidence="1">
    <location>
        <begin position="88"/>
        <end position="111"/>
    </location>
</feature>
<evidence type="ECO:0000256" key="1">
    <source>
        <dbReference type="SAM" id="Phobius"/>
    </source>
</evidence>
<proteinExistence type="predicted"/>
<reference evidence="5" key="3">
    <citation type="journal article" date="2019" name="Int. J. Syst. Evol. Microbiol.">
        <title>The Global Catalogue of Microorganisms (GCM) 10K type strain sequencing project: providing services to taxonomists for standard genome sequencing and annotation.</title>
        <authorList>
            <consortium name="The Broad Institute Genomics Platform"/>
            <consortium name="The Broad Institute Genome Sequencing Center for Infectious Disease"/>
            <person name="Wu L."/>
            <person name="Ma J."/>
        </authorList>
    </citation>
    <scope>NUCLEOTIDE SEQUENCE [LARGE SCALE GENOMIC DNA]</scope>
    <source>
        <strain evidence="5">CCM 7403</strain>
    </source>
</reference>
<reference evidence="3 4" key="1">
    <citation type="journal article" date="2008" name="Int. J. Syst. Evol. Microbiol.">
        <title>Nocardioides daphniae sp. nov., isolated from Daphnia cucullata (Crustacea: Cladocera).</title>
        <authorList>
            <person name="Toth E.M."/>
            <person name="Keki Z."/>
            <person name="Homonnay Z.G."/>
            <person name="Borsodi A.K."/>
            <person name="Marialigeti K."/>
            <person name="Schumann P."/>
        </authorList>
    </citation>
    <scope>NUCLEOTIDE SEQUENCE [LARGE SCALE GENOMIC DNA]</scope>
    <source>
        <strain evidence="3 4">JCM 16608</strain>
    </source>
</reference>
<reference evidence="2" key="2">
    <citation type="journal article" date="2014" name="Int. J. Syst. Evol. Microbiol.">
        <title>Complete genome of a new Firmicutes species belonging to the dominant human colonic microbiota ('Ruminococcus bicirculans') reveals two chromosomes and a selective capacity to utilize plant glucans.</title>
        <authorList>
            <consortium name="NISC Comparative Sequencing Program"/>
            <person name="Wegmann U."/>
            <person name="Louis P."/>
            <person name="Goesmann A."/>
            <person name="Henrissat B."/>
            <person name="Duncan S.H."/>
            <person name="Flint H.J."/>
        </authorList>
    </citation>
    <scope>NUCLEOTIDE SEQUENCE</scope>
    <source>
        <strain evidence="2">CCM 7403</strain>
    </source>
</reference>
<name>A0A4P7UEU0_9ACTN</name>
<gene>
    <name evidence="3" type="ORF">E2C04_13515</name>
    <name evidence="2" type="ORF">GCM10007231_23590</name>
</gene>
<feature type="transmembrane region" description="Helical" evidence="1">
    <location>
        <begin position="145"/>
        <end position="165"/>
    </location>
</feature>
<dbReference type="AlphaFoldDB" id="A0A4P7UEU0"/>
<feature type="transmembrane region" description="Helical" evidence="1">
    <location>
        <begin position="177"/>
        <end position="198"/>
    </location>
</feature>
<dbReference type="RefSeq" id="WP_135832988.1">
    <property type="nucleotide sequence ID" value="NZ_BMCK01000003.1"/>
</dbReference>
<dbReference type="EMBL" id="CP038462">
    <property type="protein sequence ID" value="QCC77945.1"/>
    <property type="molecule type" value="Genomic_DNA"/>
</dbReference>
<dbReference type="Proteomes" id="UP000297025">
    <property type="component" value="Chromosome"/>
</dbReference>
<evidence type="ECO:0000313" key="2">
    <source>
        <dbReference type="EMBL" id="GGD23747.1"/>
    </source>
</evidence>
<dbReference type="EMBL" id="BMCK01000003">
    <property type="protein sequence ID" value="GGD23747.1"/>
    <property type="molecule type" value="Genomic_DNA"/>
</dbReference>
<feature type="transmembrane region" description="Helical" evidence="1">
    <location>
        <begin position="59"/>
        <end position="82"/>
    </location>
</feature>
<evidence type="ECO:0000313" key="3">
    <source>
        <dbReference type="EMBL" id="QCC77945.1"/>
    </source>
</evidence>
<evidence type="ECO:0000313" key="5">
    <source>
        <dbReference type="Proteomes" id="UP000630594"/>
    </source>
</evidence>
<dbReference type="OrthoDB" id="5495463at2"/>
<sequence length="299" mass="31464">MSEPVRPAASAGGVIHDIGYRPYDGPRESNARIAASLYLTALRHAYGLGRSGRSKVLPVLLGVITLLPAVIMVGVVSIVGLSEQVMSYASYTSALQVPISIFVAAQAPVVFSRDLRSRSIVLYLARPLSAAVFTLTRWAAWFTAVLLFVLAPHVVLLVGGLLNGLDVGDELEMLGRSLPLTLLLALLLASLSALVSSVALRRGFAVVGTVLAVLVSNLVVQIVQGIAWSNDRDRVGEVAALFSPWSLVNGLGDAMDAGNSVPTPPQGAGMVTLMVVVALAVVAVLVQLLVVRFRKAGRR</sequence>
<protein>
    <submittedName>
        <fullName evidence="3">ABC transporter permease</fullName>
    </submittedName>
    <submittedName>
        <fullName evidence="2">Membrane protein</fullName>
    </submittedName>
</protein>
<dbReference type="Proteomes" id="UP000630594">
    <property type="component" value="Unassembled WGS sequence"/>
</dbReference>
<keyword evidence="1" id="KW-1133">Transmembrane helix</keyword>
<keyword evidence="1" id="KW-0812">Transmembrane</keyword>
<accession>A0A4P7UEU0</accession>
<dbReference type="KEGG" id="ndp:E2C04_13515"/>